<organism evidence="2 3">
    <name type="scientific">Armillaria novae-zelandiae</name>
    <dbReference type="NCBI Taxonomy" id="153914"/>
    <lineage>
        <taxon>Eukaryota</taxon>
        <taxon>Fungi</taxon>
        <taxon>Dikarya</taxon>
        <taxon>Basidiomycota</taxon>
        <taxon>Agaricomycotina</taxon>
        <taxon>Agaricomycetes</taxon>
        <taxon>Agaricomycetidae</taxon>
        <taxon>Agaricales</taxon>
        <taxon>Marasmiineae</taxon>
        <taxon>Physalacriaceae</taxon>
        <taxon>Armillaria</taxon>
    </lineage>
</organism>
<keyword evidence="1" id="KW-0732">Signal</keyword>
<dbReference type="AlphaFoldDB" id="A0AA39PSC3"/>
<gene>
    <name evidence="2" type="ORF">IW261DRAFT_405606</name>
</gene>
<accession>A0AA39PSC3</accession>
<evidence type="ECO:0000313" key="2">
    <source>
        <dbReference type="EMBL" id="KAK0489279.1"/>
    </source>
</evidence>
<proteinExistence type="predicted"/>
<reference evidence="2" key="1">
    <citation type="submission" date="2023-06" db="EMBL/GenBank/DDBJ databases">
        <authorList>
            <consortium name="Lawrence Berkeley National Laboratory"/>
            <person name="Ahrendt S."/>
            <person name="Sahu N."/>
            <person name="Indic B."/>
            <person name="Wong-Bajracharya J."/>
            <person name="Merenyi Z."/>
            <person name="Ke H.-M."/>
            <person name="Monk M."/>
            <person name="Kocsube S."/>
            <person name="Drula E."/>
            <person name="Lipzen A."/>
            <person name="Balint B."/>
            <person name="Henrissat B."/>
            <person name="Andreopoulos B."/>
            <person name="Martin F.M."/>
            <person name="Harder C.B."/>
            <person name="Rigling D."/>
            <person name="Ford K.L."/>
            <person name="Foster G.D."/>
            <person name="Pangilinan J."/>
            <person name="Papanicolaou A."/>
            <person name="Barry K."/>
            <person name="LaButti K."/>
            <person name="Viragh M."/>
            <person name="Koriabine M."/>
            <person name="Yan M."/>
            <person name="Riley R."/>
            <person name="Champramary S."/>
            <person name="Plett K.L."/>
            <person name="Tsai I.J."/>
            <person name="Slot J."/>
            <person name="Sipos G."/>
            <person name="Plett J."/>
            <person name="Nagy L.G."/>
            <person name="Grigoriev I.V."/>
        </authorList>
    </citation>
    <scope>NUCLEOTIDE SEQUENCE</scope>
    <source>
        <strain evidence="2">ICMP 16352</strain>
    </source>
</reference>
<evidence type="ECO:0000256" key="1">
    <source>
        <dbReference type="SAM" id="SignalP"/>
    </source>
</evidence>
<sequence length="105" mass="11640">MKLILPITMLTALVASAFATPIYVTRDVYAPPVTNPDASTFWTVNITQTVTWDTFNPPAQITNRFGSIRLRKGDFTLLLILADGFDILLGKMEVTVPWGQGGRRL</sequence>
<name>A0AA39PSC3_9AGAR</name>
<feature type="chain" id="PRO_5041404366" evidence="1">
    <location>
        <begin position="20"/>
        <end position="105"/>
    </location>
</feature>
<evidence type="ECO:0000313" key="3">
    <source>
        <dbReference type="Proteomes" id="UP001175227"/>
    </source>
</evidence>
<keyword evidence="3" id="KW-1185">Reference proteome</keyword>
<dbReference type="Proteomes" id="UP001175227">
    <property type="component" value="Unassembled WGS sequence"/>
</dbReference>
<comment type="caution">
    <text evidence="2">The sequence shown here is derived from an EMBL/GenBank/DDBJ whole genome shotgun (WGS) entry which is preliminary data.</text>
</comment>
<feature type="signal peptide" evidence="1">
    <location>
        <begin position="1"/>
        <end position="19"/>
    </location>
</feature>
<protein>
    <submittedName>
        <fullName evidence="2">Uncharacterized protein</fullName>
    </submittedName>
</protein>
<dbReference type="EMBL" id="JAUEPR010000002">
    <property type="protein sequence ID" value="KAK0489279.1"/>
    <property type="molecule type" value="Genomic_DNA"/>
</dbReference>